<dbReference type="InterPro" id="IPR003594">
    <property type="entry name" value="HATPase_dom"/>
</dbReference>
<dbReference type="PANTHER" id="PTHR34220:SF7">
    <property type="entry name" value="SENSOR HISTIDINE KINASE YPDA"/>
    <property type="match status" value="1"/>
</dbReference>
<feature type="domain" description="Histidine kinase/HSP90-like ATPase" evidence="3">
    <location>
        <begin position="263"/>
        <end position="361"/>
    </location>
</feature>
<name>A0ABQ5QIL2_9BACT</name>
<keyword evidence="2" id="KW-0812">Transmembrane</keyword>
<feature type="transmembrane region" description="Helical" evidence="2">
    <location>
        <begin position="12"/>
        <end position="32"/>
    </location>
</feature>
<evidence type="ECO:0000256" key="2">
    <source>
        <dbReference type="SAM" id="Phobius"/>
    </source>
</evidence>
<feature type="transmembrane region" description="Helical" evidence="2">
    <location>
        <begin position="132"/>
        <end position="150"/>
    </location>
</feature>
<dbReference type="Pfam" id="PF06580">
    <property type="entry name" value="His_kinase"/>
    <property type="match status" value="1"/>
</dbReference>
<evidence type="ECO:0000259" key="3">
    <source>
        <dbReference type="SMART" id="SM00387"/>
    </source>
</evidence>
<evidence type="ECO:0000313" key="4">
    <source>
        <dbReference type="EMBL" id="GLH74694.1"/>
    </source>
</evidence>
<dbReference type="InterPro" id="IPR050640">
    <property type="entry name" value="Bact_2-comp_sensor_kinase"/>
</dbReference>
<keyword evidence="2" id="KW-0472">Membrane</keyword>
<dbReference type="SUPFAM" id="SSF55874">
    <property type="entry name" value="ATPase domain of HSP90 chaperone/DNA topoisomerase II/histidine kinase"/>
    <property type="match status" value="1"/>
</dbReference>
<dbReference type="Proteomes" id="UP001165069">
    <property type="component" value="Unassembled WGS sequence"/>
</dbReference>
<evidence type="ECO:0000256" key="1">
    <source>
        <dbReference type="SAM" id="Coils"/>
    </source>
</evidence>
<evidence type="ECO:0000313" key="5">
    <source>
        <dbReference type="Proteomes" id="UP001165069"/>
    </source>
</evidence>
<comment type="caution">
    <text evidence="4">The sequence shown here is derived from an EMBL/GenBank/DDBJ whole genome shotgun (WGS) entry which is preliminary data.</text>
</comment>
<dbReference type="PANTHER" id="PTHR34220">
    <property type="entry name" value="SENSOR HISTIDINE KINASE YPDA"/>
    <property type="match status" value="1"/>
</dbReference>
<feature type="transmembrane region" description="Helical" evidence="2">
    <location>
        <begin position="80"/>
        <end position="101"/>
    </location>
</feature>
<organism evidence="4 5">
    <name type="scientific">Geothrix limicola</name>
    <dbReference type="NCBI Taxonomy" id="2927978"/>
    <lineage>
        <taxon>Bacteria</taxon>
        <taxon>Pseudomonadati</taxon>
        <taxon>Acidobacteriota</taxon>
        <taxon>Holophagae</taxon>
        <taxon>Holophagales</taxon>
        <taxon>Holophagaceae</taxon>
        <taxon>Geothrix</taxon>
    </lineage>
</organism>
<accession>A0ABQ5QIL2</accession>
<keyword evidence="2" id="KW-1133">Transmembrane helix</keyword>
<sequence length="366" mass="41758">MVNGGPKWGWYWGIWALMGVYMTTWDFVLYPASPLLRLLILNLLQNGAWGLLGLFLIWLANRKPIESFAWKEWPTWGLHLVVSVIVAAFGLFVAYCITILMESFGWSHVDMASIKRGMPMIMKGLPKFYRNYFHTNLLFMWAVVASFHGLRIYRKYKSREVEAARLEARFAEAQNLALRMQLQPHFLFNTLNSISALVHSNPEGADEMISRLGDFLRATLDAPHDQLVTLRKELAFIQDYLAIELVRYQDRLRVETQIPAELMECRLPSFILQPLVENALKHGLADRPQGVLLHLRARKEPEYLVLEVQDDGEGFVPGREGVGLANVRSRLGLLYKGRHHLDILGAPGRGTLVVLRLPLANEKGEA</sequence>
<dbReference type="InterPro" id="IPR010559">
    <property type="entry name" value="Sig_transdc_His_kin_internal"/>
</dbReference>
<keyword evidence="5" id="KW-1185">Reference proteome</keyword>
<proteinExistence type="predicted"/>
<feature type="coiled-coil region" evidence="1">
    <location>
        <begin position="156"/>
        <end position="183"/>
    </location>
</feature>
<dbReference type="SMART" id="SM00387">
    <property type="entry name" value="HATPase_c"/>
    <property type="match status" value="1"/>
</dbReference>
<protein>
    <submittedName>
        <fullName evidence="4">ATPase</fullName>
    </submittedName>
</protein>
<keyword evidence="1" id="KW-0175">Coiled coil</keyword>
<dbReference type="Pfam" id="PF02518">
    <property type="entry name" value="HATPase_c"/>
    <property type="match status" value="1"/>
</dbReference>
<gene>
    <name evidence="4" type="ORF">GETHLI_31960</name>
</gene>
<dbReference type="EMBL" id="BSDE01000007">
    <property type="protein sequence ID" value="GLH74694.1"/>
    <property type="molecule type" value="Genomic_DNA"/>
</dbReference>
<dbReference type="InterPro" id="IPR036890">
    <property type="entry name" value="HATPase_C_sf"/>
</dbReference>
<reference evidence="4 5" key="1">
    <citation type="journal article" date="2023" name="Antonie Van Leeuwenhoek">
        <title>Mesoterricola silvestris gen. nov., sp. nov., Mesoterricola sediminis sp. nov., Geothrix oryzae sp. nov., Geothrix edaphica sp. nov., Geothrix rubra sp. nov., and Geothrix limicola sp. nov., six novel members of Acidobacteriota isolated from soils.</title>
        <authorList>
            <person name="Itoh H."/>
            <person name="Sugisawa Y."/>
            <person name="Mise K."/>
            <person name="Xu Z."/>
            <person name="Kuniyasu M."/>
            <person name="Ushijima N."/>
            <person name="Kawano K."/>
            <person name="Kobayashi E."/>
            <person name="Shiratori Y."/>
            <person name="Masuda Y."/>
            <person name="Senoo K."/>
        </authorList>
    </citation>
    <scope>NUCLEOTIDE SEQUENCE [LARGE SCALE GENOMIC DNA]</scope>
    <source>
        <strain evidence="4 5">Red804</strain>
    </source>
</reference>
<dbReference type="Gene3D" id="3.30.565.10">
    <property type="entry name" value="Histidine kinase-like ATPase, C-terminal domain"/>
    <property type="match status" value="1"/>
</dbReference>
<feature type="transmembrane region" description="Helical" evidence="2">
    <location>
        <begin position="38"/>
        <end position="59"/>
    </location>
</feature>